<reference evidence="1 2" key="1">
    <citation type="submission" date="2023-03" db="EMBL/GenBank/DDBJ databases">
        <title>High-quality genome of Scylla paramamosain provides insights in environmental adaptation.</title>
        <authorList>
            <person name="Zhang L."/>
        </authorList>
    </citation>
    <scope>NUCLEOTIDE SEQUENCE [LARGE SCALE GENOMIC DNA]</scope>
    <source>
        <strain evidence="1">LZ_2023a</strain>
        <tissue evidence="1">Muscle</tissue>
    </source>
</reference>
<organism evidence="1 2">
    <name type="scientific">Scylla paramamosain</name>
    <name type="common">Mud crab</name>
    <dbReference type="NCBI Taxonomy" id="85552"/>
    <lineage>
        <taxon>Eukaryota</taxon>
        <taxon>Metazoa</taxon>
        <taxon>Ecdysozoa</taxon>
        <taxon>Arthropoda</taxon>
        <taxon>Crustacea</taxon>
        <taxon>Multicrustacea</taxon>
        <taxon>Malacostraca</taxon>
        <taxon>Eumalacostraca</taxon>
        <taxon>Eucarida</taxon>
        <taxon>Decapoda</taxon>
        <taxon>Pleocyemata</taxon>
        <taxon>Brachyura</taxon>
        <taxon>Eubrachyura</taxon>
        <taxon>Portunoidea</taxon>
        <taxon>Portunidae</taxon>
        <taxon>Portuninae</taxon>
        <taxon>Scylla</taxon>
    </lineage>
</organism>
<name>A0AAW0USK3_SCYPA</name>
<dbReference type="AlphaFoldDB" id="A0AAW0USK3"/>
<proteinExistence type="predicted"/>
<keyword evidence="2" id="KW-1185">Reference proteome</keyword>
<sequence>MSESPSGGLSYFTQRYQFPASHCQPPTCSALQPTFSRSSLPVVPRRIEGRIGSCAASHLQHFKDLANCSYALSTREVQRGGGGMGAWSHMRVEGAALGIPCHFPLLSRPLQNLKYGLFTRPFLKRRFPGRGAVYEGDRCGCGCVGTEGTDHRNLV</sequence>
<gene>
    <name evidence="1" type="ORF">O3P69_000912</name>
</gene>
<dbReference type="EMBL" id="JARAKH010000007">
    <property type="protein sequence ID" value="KAK8403000.1"/>
    <property type="molecule type" value="Genomic_DNA"/>
</dbReference>
<evidence type="ECO:0000313" key="1">
    <source>
        <dbReference type="EMBL" id="KAK8403000.1"/>
    </source>
</evidence>
<protein>
    <submittedName>
        <fullName evidence="1">Uncharacterized protein</fullName>
    </submittedName>
</protein>
<comment type="caution">
    <text evidence="1">The sequence shown here is derived from an EMBL/GenBank/DDBJ whole genome shotgun (WGS) entry which is preliminary data.</text>
</comment>
<accession>A0AAW0USK3</accession>
<dbReference type="Proteomes" id="UP001487740">
    <property type="component" value="Unassembled WGS sequence"/>
</dbReference>
<evidence type="ECO:0000313" key="2">
    <source>
        <dbReference type="Proteomes" id="UP001487740"/>
    </source>
</evidence>